<dbReference type="AlphaFoldDB" id="A0A5Q2TJ46"/>
<evidence type="ECO:0008006" key="3">
    <source>
        <dbReference type="Google" id="ProtNLM"/>
    </source>
</evidence>
<dbReference type="EMBL" id="CP045915">
    <property type="protein sequence ID" value="QGH34062.1"/>
    <property type="molecule type" value="Genomic_DNA"/>
</dbReference>
<accession>A0A5Q2TJ46</accession>
<dbReference type="KEGG" id="grc:GI584_08535"/>
<keyword evidence="2" id="KW-1185">Reference proteome</keyword>
<evidence type="ECO:0000313" key="1">
    <source>
        <dbReference type="EMBL" id="QGH34062.1"/>
    </source>
</evidence>
<name>A0A5Q2TJ46_9BACI</name>
<dbReference type="PROSITE" id="PS51257">
    <property type="entry name" value="PROKAR_LIPOPROTEIN"/>
    <property type="match status" value="1"/>
</dbReference>
<proteinExistence type="predicted"/>
<gene>
    <name evidence="1" type="ORF">GI584_08535</name>
</gene>
<reference evidence="1 2" key="1">
    <citation type="submission" date="2019-11" db="EMBL/GenBank/DDBJ databases">
        <title>Gracilibacillus salitolerans sp. nov., a moderate halophile isolated from a saline soil in northwest China.</title>
        <authorList>
            <person name="Gan L."/>
        </authorList>
    </citation>
    <scope>NUCLEOTIDE SEQUENCE [LARGE SCALE GENOMIC DNA]</scope>
    <source>
        <strain evidence="1 2">SCU50</strain>
    </source>
</reference>
<dbReference type="RefSeq" id="WP_153790962.1">
    <property type="nucleotide sequence ID" value="NZ_CP045915.1"/>
</dbReference>
<dbReference type="InterPro" id="IPR011044">
    <property type="entry name" value="Quino_amine_DH_bsu"/>
</dbReference>
<organism evidence="1 2">
    <name type="scientific">Gracilibacillus salitolerans</name>
    <dbReference type="NCBI Taxonomy" id="2663022"/>
    <lineage>
        <taxon>Bacteria</taxon>
        <taxon>Bacillati</taxon>
        <taxon>Bacillota</taxon>
        <taxon>Bacilli</taxon>
        <taxon>Bacillales</taxon>
        <taxon>Bacillaceae</taxon>
        <taxon>Gracilibacillus</taxon>
    </lineage>
</organism>
<protein>
    <recommendedName>
        <fullName evidence="3">Lipoprotein</fullName>
    </recommendedName>
</protein>
<dbReference type="Proteomes" id="UP000339690">
    <property type="component" value="Chromosome"/>
</dbReference>
<dbReference type="SUPFAM" id="SSF50969">
    <property type="entry name" value="YVTN repeat-like/Quinoprotein amine dehydrogenase"/>
    <property type="match status" value="1"/>
</dbReference>
<sequence length="365" mass="42350">MKKYLRYIFLLVLIVLIGACGFIEQKDTQYERINNSLGLLYFSTSIDKSNGKGSLYTINSSGSVSEVLETGGLELGEIYHHDDMVIVNDVSHSYLIDEEISEEEREHKEYTAIFAGYMNDKRVELYNSGYDENGTYHSHLYWQHDGTMQYQDLPYFITTAGIYEDLLYVLEEKETDENMVLHEIELDEGAQDTLFLSLDYKTDELVPLTDMIVTEELIYCIVDIQQEYSVLVIHKDTGEVRENNFLSFDSNENMSAFLPHSVYNSIHWSDNQLFFLDGQGILYQFNKDGELKTTYDVLDTSDESMYIFPSWSGNDLYVFEMSDTSSIKKIDLLEMDLEDELELEDDAFSDISEQFLYDFEVLNGF</sequence>
<evidence type="ECO:0000313" key="2">
    <source>
        <dbReference type="Proteomes" id="UP000339690"/>
    </source>
</evidence>